<dbReference type="InterPro" id="IPR010037">
    <property type="entry name" value="FkbH_domain"/>
</dbReference>
<comment type="caution">
    <text evidence="1">The sequence shown here is derived from an EMBL/GenBank/DDBJ whole genome shotgun (WGS) entry which is preliminary data.</text>
</comment>
<keyword evidence="2" id="KW-1185">Reference proteome</keyword>
<organism evidence="1 2">
    <name type="scientific">Nannocystis pusilla</name>
    <dbReference type="NCBI Taxonomy" id="889268"/>
    <lineage>
        <taxon>Bacteria</taxon>
        <taxon>Pseudomonadati</taxon>
        <taxon>Myxococcota</taxon>
        <taxon>Polyangia</taxon>
        <taxon>Nannocystales</taxon>
        <taxon>Nannocystaceae</taxon>
        <taxon>Nannocystis</taxon>
    </lineage>
</organism>
<dbReference type="EMBL" id="JAIRAU010000001">
    <property type="protein sequence ID" value="MBZ5708475.1"/>
    <property type="molecule type" value="Genomic_DNA"/>
</dbReference>
<evidence type="ECO:0000313" key="2">
    <source>
        <dbReference type="Proteomes" id="UP001139031"/>
    </source>
</evidence>
<dbReference type="InterPro" id="IPR023214">
    <property type="entry name" value="HAD_sf"/>
</dbReference>
<reference evidence="1" key="1">
    <citation type="submission" date="2021-08" db="EMBL/GenBank/DDBJ databases">
        <authorList>
            <person name="Stevens D.C."/>
        </authorList>
    </citation>
    <scope>NUCLEOTIDE SEQUENCE</scope>
    <source>
        <strain evidence="1">DSM 53165</strain>
    </source>
</reference>
<dbReference type="InterPro" id="IPR036412">
    <property type="entry name" value="HAD-like_sf"/>
</dbReference>
<evidence type="ECO:0000313" key="1">
    <source>
        <dbReference type="EMBL" id="MBZ5708475.1"/>
    </source>
</evidence>
<gene>
    <name evidence="1" type="ORF">K7C98_04345</name>
</gene>
<dbReference type="RefSeq" id="WP_224190224.1">
    <property type="nucleotide sequence ID" value="NZ_JAIRAU010000001.1"/>
</dbReference>
<dbReference type="Proteomes" id="UP001139031">
    <property type="component" value="Unassembled WGS sequence"/>
</dbReference>
<dbReference type="NCBIfam" id="TIGR01686">
    <property type="entry name" value="FkbH"/>
    <property type="match status" value="1"/>
</dbReference>
<protein>
    <submittedName>
        <fullName evidence="1">HAD-IIIC family phosphatase</fullName>
    </submittedName>
</protein>
<dbReference type="InterPro" id="IPR010033">
    <property type="entry name" value="HAD_SF_ppase_IIIC"/>
</dbReference>
<dbReference type="InterPro" id="IPR036514">
    <property type="entry name" value="SGNH_hydro_sf"/>
</dbReference>
<accession>A0ABS7TJS1</accession>
<proteinExistence type="predicted"/>
<name>A0ABS7TJS1_9BACT</name>
<sequence>MTRIDGTPTGPLRLSGLVAAHEQGDLVQLTHCGALRRSLVPAAVYHWLRTVASITREAVRDDWDDESVPTVLSWLDRLSEAGMLVPGGADEVAAHFEALAAAPEPQAAPPVALARRGAAQAPSRALHVGLSGQCTIQLLERAICTRWAARGVSSTTSYAWFDAESPFRDLPDTCDFFVLHMFIVRELFPLFIAFESGERAEVDHEVQRLRERVAGTVQRASLAAGSRLCIVHTMSRASVSPWGVTDVVYKRALDAINASIYDAVDATDNVLVLDEDELLSEVDKRGVVDHLYAVYAHHGYAAANFRNVMPPWGDARAMDRFLALTVDRYLDLFHAWSGIDRIKLIIVDLDNTLWPGVCGEEGFNWHDADTGWILHDPFSGIHQALRLTAVRGVLLATCSKNNRDHVLDDWRRRAELYDEVGPLHPDEFVAHSIDWDPKGARIRALLETLGVAARDALFVDDNPVERAEVKRAVPDIEVFDGPMYAARAFLLEHPRLQFARISDEARMRASSIKAGFEREALREQSRSDQDFLRSLDVRLRVGPAGHDDIHRVAELLARTNQFNTTHERLGRDALEPLVREGKVWVMHVADRFMSYGLTGVVVLNEAGVRLFVMSCRALGLRVELPFIGAVLRASGLAHREPLAVLRECPRNEPCRSVFQRAGFQRRDHDTWVLAQESDLYRDDAGIYHMEVAAAGGAR</sequence>
<dbReference type="NCBIfam" id="TIGR01681">
    <property type="entry name" value="HAD-SF-IIIC"/>
    <property type="match status" value="1"/>
</dbReference>
<dbReference type="Gene3D" id="3.40.50.1000">
    <property type="entry name" value="HAD superfamily/HAD-like"/>
    <property type="match status" value="1"/>
</dbReference>
<dbReference type="Gene3D" id="3.40.50.1110">
    <property type="entry name" value="SGNH hydrolase"/>
    <property type="match status" value="1"/>
</dbReference>
<dbReference type="SUPFAM" id="SSF56784">
    <property type="entry name" value="HAD-like"/>
    <property type="match status" value="1"/>
</dbReference>